<comment type="subcellular location">
    <subcellularLocation>
        <location evidence="1">Membrane</location>
        <topology evidence="1">Multi-pass membrane protein</topology>
    </subcellularLocation>
</comment>
<accession>A0A841QJ74</accession>
<keyword evidence="9" id="KW-1185">Reference proteome</keyword>
<dbReference type="EMBL" id="JACHIE010000017">
    <property type="protein sequence ID" value="MBB6458274.1"/>
    <property type="molecule type" value="Genomic_DNA"/>
</dbReference>
<dbReference type="RefSeq" id="WP_166116371.1">
    <property type="nucleotide sequence ID" value="NZ_BAABDB010000029.1"/>
</dbReference>
<keyword evidence="2" id="KW-0813">Transport</keyword>
<dbReference type="Gene3D" id="1.20.1740.10">
    <property type="entry name" value="Amino acid/polyamine transporter I"/>
    <property type="match status" value="1"/>
</dbReference>
<organism evidence="8 9">
    <name type="scientific">Acetobacter lovaniensis</name>
    <dbReference type="NCBI Taxonomy" id="104100"/>
    <lineage>
        <taxon>Bacteria</taxon>
        <taxon>Pseudomonadati</taxon>
        <taxon>Pseudomonadota</taxon>
        <taxon>Alphaproteobacteria</taxon>
        <taxon>Acetobacterales</taxon>
        <taxon>Acetobacteraceae</taxon>
        <taxon>Acetobacter</taxon>
    </lineage>
</organism>
<evidence type="ECO:0000313" key="8">
    <source>
        <dbReference type="EMBL" id="MBB6458274.1"/>
    </source>
</evidence>
<dbReference type="PANTHER" id="PTHR43495">
    <property type="entry name" value="GABA PERMEASE"/>
    <property type="match status" value="1"/>
</dbReference>
<evidence type="ECO:0000313" key="9">
    <source>
        <dbReference type="Proteomes" id="UP000578000"/>
    </source>
</evidence>
<gene>
    <name evidence="8" type="ORF">HNR55_002881</name>
</gene>
<name>A0A841QJ74_9PROT</name>
<evidence type="ECO:0000259" key="7">
    <source>
        <dbReference type="Pfam" id="PF00324"/>
    </source>
</evidence>
<evidence type="ECO:0000256" key="6">
    <source>
        <dbReference type="SAM" id="Phobius"/>
    </source>
</evidence>
<dbReference type="PIRSF" id="PIRSF006060">
    <property type="entry name" value="AA_transporter"/>
    <property type="match status" value="1"/>
</dbReference>
<feature type="transmembrane region" description="Helical" evidence="6">
    <location>
        <begin position="239"/>
        <end position="259"/>
    </location>
</feature>
<feature type="domain" description="Amino acid permease/ SLC12A" evidence="7">
    <location>
        <begin position="16"/>
        <end position="445"/>
    </location>
</feature>
<evidence type="ECO:0000256" key="2">
    <source>
        <dbReference type="ARBA" id="ARBA00022448"/>
    </source>
</evidence>
<reference evidence="8 9" key="1">
    <citation type="submission" date="2020-08" db="EMBL/GenBank/DDBJ databases">
        <title>Genomic Encyclopedia of Type Strains, Phase IV (KMG-IV): sequencing the most valuable type-strain genomes for metagenomic binning, comparative biology and taxonomic classification.</title>
        <authorList>
            <person name="Goeker M."/>
        </authorList>
    </citation>
    <scope>NUCLEOTIDE SEQUENCE [LARGE SCALE GENOMIC DNA]</scope>
    <source>
        <strain evidence="8 9">DSM 4491</strain>
    </source>
</reference>
<feature type="transmembrane region" description="Helical" evidence="6">
    <location>
        <begin position="84"/>
        <end position="109"/>
    </location>
</feature>
<evidence type="ECO:0000256" key="4">
    <source>
        <dbReference type="ARBA" id="ARBA00022989"/>
    </source>
</evidence>
<evidence type="ECO:0000256" key="5">
    <source>
        <dbReference type="ARBA" id="ARBA00023136"/>
    </source>
</evidence>
<comment type="caution">
    <text evidence="8">The sequence shown here is derived from an EMBL/GenBank/DDBJ whole genome shotgun (WGS) entry which is preliminary data.</text>
</comment>
<evidence type="ECO:0000256" key="1">
    <source>
        <dbReference type="ARBA" id="ARBA00004141"/>
    </source>
</evidence>
<feature type="transmembrane region" description="Helical" evidence="6">
    <location>
        <begin position="328"/>
        <end position="349"/>
    </location>
</feature>
<dbReference type="Pfam" id="PF00324">
    <property type="entry name" value="AA_permease"/>
    <property type="match status" value="1"/>
</dbReference>
<dbReference type="Proteomes" id="UP000578000">
    <property type="component" value="Unassembled WGS sequence"/>
</dbReference>
<sequence>MFDTQLPHKNLLSTTHVTMISVGGIIGAGLFVGTSATISSAGPSVLISYLISGAYVWSVMIIIGQLSQQSNGKGSFVSHIARILGVRSAFVTGWSYAFLWVITAGAQVVAGGMLMHNLFGLPLWIGASLFIACSLILNLMPVRSYGRAESALSILKIIFLSLFILLGFKWFFSTPCSLLMIKKNIFQEPSFFPLGVSALFTVIPMIVQTFAGCEIAVIAASESNNSLYNIKKSVNRIPLMILLFYFGSVFVIISIFPWTQLTSGQSPFLEILQYLKIPVAQDIAILVTLIAILSCLNSAKYVVSRIIREMSALECTPHFLMSDTQNTIPVRSVVLISCVEFLIFFSAMWSPSHVYTILLGSSGGIIIINYLMIALSFIFSKQNHSYSMIAQKKKFTALSYFIVLSVLIIFLLMLASKNSRFDAVLSIGLVSCIYVASYMLNIRTKKLL</sequence>
<feature type="transmembrane region" description="Helical" evidence="6">
    <location>
        <begin position="121"/>
        <end position="140"/>
    </location>
</feature>
<proteinExistence type="predicted"/>
<dbReference type="PANTHER" id="PTHR43495:SF5">
    <property type="entry name" value="GAMMA-AMINOBUTYRIC ACID PERMEASE"/>
    <property type="match status" value="1"/>
</dbReference>
<dbReference type="InterPro" id="IPR004841">
    <property type="entry name" value="AA-permease/SLC12A_dom"/>
</dbReference>
<feature type="transmembrane region" description="Helical" evidence="6">
    <location>
        <begin position="279"/>
        <end position="303"/>
    </location>
</feature>
<keyword evidence="3 6" id="KW-0812">Transmembrane</keyword>
<dbReference type="GO" id="GO:0016020">
    <property type="term" value="C:membrane"/>
    <property type="evidence" value="ECO:0007669"/>
    <property type="project" value="UniProtKB-SubCell"/>
</dbReference>
<feature type="transmembrane region" description="Helical" evidence="6">
    <location>
        <begin position="192"/>
        <end position="218"/>
    </location>
</feature>
<dbReference type="AlphaFoldDB" id="A0A841QJ74"/>
<feature type="transmembrane region" description="Helical" evidence="6">
    <location>
        <begin position="152"/>
        <end position="172"/>
    </location>
</feature>
<feature type="transmembrane region" description="Helical" evidence="6">
    <location>
        <begin position="12"/>
        <end position="33"/>
    </location>
</feature>
<feature type="transmembrane region" description="Helical" evidence="6">
    <location>
        <begin position="421"/>
        <end position="440"/>
    </location>
</feature>
<evidence type="ECO:0000256" key="3">
    <source>
        <dbReference type="ARBA" id="ARBA00022692"/>
    </source>
</evidence>
<keyword evidence="5 6" id="KW-0472">Membrane</keyword>
<protein>
    <submittedName>
        <fullName evidence="8">AAT family amino acid transporter/GABA permease</fullName>
    </submittedName>
</protein>
<keyword evidence="4 6" id="KW-1133">Transmembrane helix</keyword>
<feature type="transmembrane region" description="Helical" evidence="6">
    <location>
        <begin position="45"/>
        <end position="63"/>
    </location>
</feature>
<feature type="transmembrane region" description="Helical" evidence="6">
    <location>
        <begin position="355"/>
        <end position="377"/>
    </location>
</feature>
<feature type="transmembrane region" description="Helical" evidence="6">
    <location>
        <begin position="397"/>
        <end position="415"/>
    </location>
</feature>
<dbReference type="GO" id="GO:0055085">
    <property type="term" value="P:transmembrane transport"/>
    <property type="evidence" value="ECO:0007669"/>
    <property type="project" value="InterPro"/>
</dbReference>